<reference evidence="2 3" key="1">
    <citation type="submission" date="2019-05" db="EMBL/GenBank/DDBJ databases">
        <title>Another draft genome of Portunus trituberculatus and its Hox gene families provides insights of decapod evolution.</title>
        <authorList>
            <person name="Jeong J.-H."/>
            <person name="Song I."/>
            <person name="Kim S."/>
            <person name="Choi T."/>
            <person name="Kim D."/>
            <person name="Ryu S."/>
            <person name="Kim W."/>
        </authorList>
    </citation>
    <scope>NUCLEOTIDE SEQUENCE [LARGE SCALE GENOMIC DNA]</scope>
    <source>
        <tissue evidence="2">Muscle</tissue>
    </source>
</reference>
<dbReference type="EMBL" id="VSRR010006359">
    <property type="protein sequence ID" value="MPC44607.1"/>
    <property type="molecule type" value="Genomic_DNA"/>
</dbReference>
<feature type="compositionally biased region" description="Basic and acidic residues" evidence="1">
    <location>
        <begin position="11"/>
        <end position="23"/>
    </location>
</feature>
<evidence type="ECO:0000313" key="3">
    <source>
        <dbReference type="Proteomes" id="UP000324222"/>
    </source>
</evidence>
<gene>
    <name evidence="2" type="ORF">E2C01_038283</name>
</gene>
<accession>A0A5B7FGF3</accession>
<sequence length="50" mass="5751">MLQKLMKKKLREMSRHFGSSSRDESDLRTFLVSSPERESVAGFGVAIFLF</sequence>
<protein>
    <submittedName>
        <fullName evidence="2">Uncharacterized protein</fullName>
    </submittedName>
</protein>
<evidence type="ECO:0000256" key="1">
    <source>
        <dbReference type="SAM" id="MobiDB-lite"/>
    </source>
</evidence>
<keyword evidence="3" id="KW-1185">Reference proteome</keyword>
<organism evidence="2 3">
    <name type="scientific">Portunus trituberculatus</name>
    <name type="common">Swimming crab</name>
    <name type="synonym">Neptunus trituberculatus</name>
    <dbReference type="NCBI Taxonomy" id="210409"/>
    <lineage>
        <taxon>Eukaryota</taxon>
        <taxon>Metazoa</taxon>
        <taxon>Ecdysozoa</taxon>
        <taxon>Arthropoda</taxon>
        <taxon>Crustacea</taxon>
        <taxon>Multicrustacea</taxon>
        <taxon>Malacostraca</taxon>
        <taxon>Eumalacostraca</taxon>
        <taxon>Eucarida</taxon>
        <taxon>Decapoda</taxon>
        <taxon>Pleocyemata</taxon>
        <taxon>Brachyura</taxon>
        <taxon>Eubrachyura</taxon>
        <taxon>Portunoidea</taxon>
        <taxon>Portunidae</taxon>
        <taxon>Portuninae</taxon>
        <taxon>Portunus</taxon>
    </lineage>
</organism>
<evidence type="ECO:0000313" key="2">
    <source>
        <dbReference type="EMBL" id="MPC44607.1"/>
    </source>
</evidence>
<feature type="region of interest" description="Disordered" evidence="1">
    <location>
        <begin position="1"/>
        <end position="23"/>
    </location>
</feature>
<dbReference type="Proteomes" id="UP000324222">
    <property type="component" value="Unassembled WGS sequence"/>
</dbReference>
<proteinExistence type="predicted"/>
<dbReference type="AlphaFoldDB" id="A0A5B7FGF3"/>
<comment type="caution">
    <text evidence="2">The sequence shown here is derived from an EMBL/GenBank/DDBJ whole genome shotgun (WGS) entry which is preliminary data.</text>
</comment>
<name>A0A5B7FGF3_PORTR</name>
<feature type="compositionally biased region" description="Basic residues" evidence="1">
    <location>
        <begin position="1"/>
        <end position="10"/>
    </location>
</feature>